<dbReference type="GO" id="GO:0070180">
    <property type="term" value="F:large ribosomal subunit rRNA binding"/>
    <property type="evidence" value="ECO:0007669"/>
    <property type="project" value="UniProtKB-UniRule"/>
</dbReference>
<dbReference type="PROSITE" id="PS01109">
    <property type="entry name" value="RIBOSOMAL_L10"/>
    <property type="match status" value="1"/>
</dbReference>
<dbReference type="Gene3D" id="3.30.70.1730">
    <property type="match status" value="1"/>
</dbReference>
<organism evidence="6 7">
    <name type="scientific">Candidatus Colwellbacteria bacterium CG10_big_fil_rev_8_21_14_0_10_42_22</name>
    <dbReference type="NCBI Taxonomy" id="1974540"/>
    <lineage>
        <taxon>Bacteria</taxon>
        <taxon>Candidatus Colwelliibacteriota</taxon>
    </lineage>
</organism>
<protein>
    <recommendedName>
        <fullName evidence="4 5">Large ribosomal subunit protein uL10</fullName>
    </recommendedName>
</protein>
<comment type="caution">
    <text evidence="6">The sequence shown here is derived from an EMBL/GenBank/DDBJ whole genome shotgun (WGS) entry which is preliminary data.</text>
</comment>
<comment type="subunit">
    <text evidence="5">Part of the ribosomal stalk of the 50S ribosomal subunit. The N-terminus interacts with L11 and the large rRNA to form the base of the stalk. The C-terminus forms an elongated spine to which L12 dimers bind in a sequential fashion forming a multimeric L10(L12)X complex.</text>
</comment>
<evidence type="ECO:0000256" key="1">
    <source>
        <dbReference type="ARBA" id="ARBA00008889"/>
    </source>
</evidence>
<gene>
    <name evidence="5 6" type="primary">rplJ</name>
    <name evidence="6" type="ORF">COT89_02995</name>
</gene>
<dbReference type="GO" id="GO:0006412">
    <property type="term" value="P:translation"/>
    <property type="evidence" value="ECO:0007669"/>
    <property type="project" value="UniProtKB-UniRule"/>
</dbReference>
<dbReference type="InterPro" id="IPR047865">
    <property type="entry name" value="Ribosomal_uL10_bac_type"/>
</dbReference>
<dbReference type="InterPro" id="IPR043141">
    <property type="entry name" value="Ribosomal_uL10-like_sf"/>
</dbReference>
<name>A0A2H0VHA0_9BACT</name>
<dbReference type="Pfam" id="PF00466">
    <property type="entry name" value="Ribosomal_L10"/>
    <property type="match status" value="1"/>
</dbReference>
<comment type="similarity">
    <text evidence="1 5">Belongs to the universal ribosomal protein uL10 family.</text>
</comment>
<accession>A0A2H0VHA0</accession>
<dbReference type="InterPro" id="IPR022973">
    <property type="entry name" value="Ribosomal_uL10_bac"/>
</dbReference>
<dbReference type="InterPro" id="IPR002363">
    <property type="entry name" value="Ribosomal_uL10_CS_bac"/>
</dbReference>
<evidence type="ECO:0000313" key="7">
    <source>
        <dbReference type="Proteomes" id="UP000231466"/>
    </source>
</evidence>
<dbReference type="Gene3D" id="6.10.250.290">
    <property type="match status" value="1"/>
</dbReference>
<dbReference type="Proteomes" id="UP000231466">
    <property type="component" value="Unassembled WGS sequence"/>
</dbReference>
<dbReference type="PANTHER" id="PTHR11560">
    <property type="entry name" value="39S RIBOSOMAL PROTEIN L10, MITOCHONDRIAL"/>
    <property type="match status" value="1"/>
</dbReference>
<evidence type="ECO:0000313" key="6">
    <source>
        <dbReference type="EMBL" id="PIR97719.1"/>
    </source>
</evidence>
<sequence length="163" mass="18097">MAINRQQKENIVKTGAENVNESNALIFTDFSGVNVTDMNSLRSTLRELGSKFKVIKKRLLGVILKDKKIELDPLKYEGELGTVFVKGDISEIAGPLYRFAKDHNTFKLLGAYDLEKREEIDETTINAIGSLPPKEVLLGQVVGSIVAPIRSLLHILSEKSKQS</sequence>
<keyword evidence="3 5" id="KW-0687">Ribonucleoprotein</keyword>
<dbReference type="GO" id="GO:0015934">
    <property type="term" value="C:large ribosomal subunit"/>
    <property type="evidence" value="ECO:0007669"/>
    <property type="project" value="InterPro"/>
</dbReference>
<comment type="function">
    <text evidence="5">Forms part of the ribosomal stalk, playing a central role in the interaction of the ribosome with GTP-bound translation factors.</text>
</comment>
<proteinExistence type="inferred from homology"/>
<dbReference type="AlphaFoldDB" id="A0A2H0VHA0"/>
<dbReference type="EMBL" id="PFAH01000010">
    <property type="protein sequence ID" value="PIR97719.1"/>
    <property type="molecule type" value="Genomic_DNA"/>
</dbReference>
<evidence type="ECO:0000256" key="2">
    <source>
        <dbReference type="ARBA" id="ARBA00022980"/>
    </source>
</evidence>
<dbReference type="CDD" id="cd05797">
    <property type="entry name" value="Ribosomal_L10"/>
    <property type="match status" value="1"/>
</dbReference>
<keyword evidence="2 5" id="KW-0689">Ribosomal protein</keyword>
<dbReference type="SUPFAM" id="SSF160369">
    <property type="entry name" value="Ribosomal protein L10-like"/>
    <property type="match status" value="1"/>
</dbReference>
<dbReference type="HAMAP" id="MF_00362">
    <property type="entry name" value="Ribosomal_uL10"/>
    <property type="match status" value="1"/>
</dbReference>
<dbReference type="GO" id="GO:0003735">
    <property type="term" value="F:structural constituent of ribosome"/>
    <property type="evidence" value="ECO:0007669"/>
    <property type="project" value="InterPro"/>
</dbReference>
<keyword evidence="5" id="KW-0699">rRNA-binding</keyword>
<reference evidence="7" key="1">
    <citation type="submission" date="2017-09" db="EMBL/GenBank/DDBJ databases">
        <title>Depth-based differentiation of microbial function through sediment-hosted aquifers and enrichment of novel symbionts in the deep terrestrial subsurface.</title>
        <authorList>
            <person name="Probst A.J."/>
            <person name="Ladd B."/>
            <person name="Jarett J.K."/>
            <person name="Geller-Mcgrath D.E."/>
            <person name="Sieber C.M.K."/>
            <person name="Emerson J.B."/>
            <person name="Anantharaman K."/>
            <person name="Thomas B.C."/>
            <person name="Malmstrom R."/>
            <person name="Stieglmeier M."/>
            <person name="Klingl A."/>
            <person name="Woyke T."/>
            <person name="Ryan C.M."/>
            <person name="Banfield J.F."/>
        </authorList>
    </citation>
    <scope>NUCLEOTIDE SEQUENCE [LARGE SCALE GENOMIC DNA]</scope>
</reference>
<dbReference type="NCBIfam" id="NF000955">
    <property type="entry name" value="PRK00099.1-1"/>
    <property type="match status" value="1"/>
</dbReference>
<evidence type="ECO:0000256" key="5">
    <source>
        <dbReference type="HAMAP-Rule" id="MF_00362"/>
    </source>
</evidence>
<evidence type="ECO:0000256" key="4">
    <source>
        <dbReference type="ARBA" id="ARBA00035202"/>
    </source>
</evidence>
<dbReference type="InterPro" id="IPR001790">
    <property type="entry name" value="Ribosomal_uL10"/>
</dbReference>
<keyword evidence="5" id="KW-0694">RNA-binding</keyword>
<evidence type="ECO:0000256" key="3">
    <source>
        <dbReference type="ARBA" id="ARBA00023274"/>
    </source>
</evidence>